<dbReference type="EMBL" id="JAKGTH010000010">
    <property type="protein sequence ID" value="MCF4102488.1"/>
    <property type="molecule type" value="Genomic_DNA"/>
</dbReference>
<sequence>MKLFKNQWSNIITALIVLVLIIPGTRKPIQIFVNKLLSFSPSVTSEEDRERLVDYNWVLEKNNKDRVEFSQYEDKVVLINFWATWCPPCIAEMPSYELLYQDYKDKVVFLFVSSEDRDAVKGFLDRKNYSLPAYRPLSEAPKPLNGSTLPTSYLIDKTGKIVIEKVGSANWNSASVRETIDKLLEE</sequence>
<evidence type="ECO:0000313" key="2">
    <source>
        <dbReference type="EMBL" id="MCF4102488.1"/>
    </source>
</evidence>
<gene>
    <name evidence="2" type="ORF">L1I30_12485</name>
</gene>
<dbReference type="RefSeq" id="WP_236134627.1">
    <property type="nucleotide sequence ID" value="NZ_JAKGTH010000010.1"/>
</dbReference>
<dbReference type="Pfam" id="PF08534">
    <property type="entry name" value="Redoxin"/>
    <property type="match status" value="1"/>
</dbReference>
<dbReference type="PROSITE" id="PS51352">
    <property type="entry name" value="THIOREDOXIN_2"/>
    <property type="match status" value="1"/>
</dbReference>
<evidence type="ECO:0000313" key="3">
    <source>
        <dbReference type="Proteomes" id="UP001179363"/>
    </source>
</evidence>
<evidence type="ECO:0000259" key="1">
    <source>
        <dbReference type="PROSITE" id="PS51352"/>
    </source>
</evidence>
<organism evidence="2 3">
    <name type="scientific">Gillisia lutea</name>
    <dbReference type="NCBI Taxonomy" id="2909668"/>
    <lineage>
        <taxon>Bacteria</taxon>
        <taxon>Pseudomonadati</taxon>
        <taxon>Bacteroidota</taxon>
        <taxon>Flavobacteriia</taxon>
        <taxon>Flavobacteriales</taxon>
        <taxon>Flavobacteriaceae</taxon>
        <taxon>Gillisia</taxon>
    </lineage>
</organism>
<accession>A0ABS9EHZ9</accession>
<feature type="domain" description="Thioredoxin" evidence="1">
    <location>
        <begin position="34"/>
        <end position="185"/>
    </location>
</feature>
<dbReference type="Gene3D" id="3.40.30.10">
    <property type="entry name" value="Glutaredoxin"/>
    <property type="match status" value="1"/>
</dbReference>
<comment type="caution">
    <text evidence="2">The sequence shown here is derived from an EMBL/GenBank/DDBJ whole genome shotgun (WGS) entry which is preliminary data.</text>
</comment>
<protein>
    <submittedName>
        <fullName evidence="2">TlpA family protein disulfide reductase</fullName>
    </submittedName>
</protein>
<keyword evidence="3" id="KW-1185">Reference proteome</keyword>
<reference evidence="2" key="1">
    <citation type="submission" date="2022-01" db="EMBL/GenBank/DDBJ databases">
        <title>Gillisia lutea sp. nov., isolated from marine plastic residues from the Malvarosa beach (Valencia, Spain).</title>
        <authorList>
            <person name="Vidal-Verdu A."/>
            <person name="Molina-Menor E."/>
            <person name="Satari L."/>
            <person name="Pascual J."/>
            <person name="Pereto J."/>
            <person name="Porcar M."/>
        </authorList>
    </citation>
    <scope>NUCLEOTIDE SEQUENCE</scope>
    <source>
        <strain evidence="2">M10.2A</strain>
    </source>
</reference>
<dbReference type="SUPFAM" id="SSF52833">
    <property type="entry name" value="Thioredoxin-like"/>
    <property type="match status" value="1"/>
</dbReference>
<dbReference type="PANTHER" id="PTHR42852:SF17">
    <property type="entry name" value="THIOREDOXIN-LIKE PROTEIN HI_1115"/>
    <property type="match status" value="1"/>
</dbReference>
<dbReference type="InterPro" id="IPR050553">
    <property type="entry name" value="Thioredoxin_ResA/DsbE_sf"/>
</dbReference>
<dbReference type="PANTHER" id="PTHR42852">
    <property type="entry name" value="THIOL:DISULFIDE INTERCHANGE PROTEIN DSBE"/>
    <property type="match status" value="1"/>
</dbReference>
<dbReference type="InterPro" id="IPR013766">
    <property type="entry name" value="Thioredoxin_domain"/>
</dbReference>
<name>A0ABS9EHZ9_9FLAO</name>
<dbReference type="CDD" id="cd02966">
    <property type="entry name" value="TlpA_like_family"/>
    <property type="match status" value="1"/>
</dbReference>
<dbReference type="InterPro" id="IPR036249">
    <property type="entry name" value="Thioredoxin-like_sf"/>
</dbReference>
<dbReference type="Proteomes" id="UP001179363">
    <property type="component" value="Unassembled WGS sequence"/>
</dbReference>
<proteinExistence type="predicted"/>
<dbReference type="InterPro" id="IPR013740">
    <property type="entry name" value="Redoxin"/>
</dbReference>